<comment type="caution">
    <text evidence="4">The sequence shown here is derived from an EMBL/GenBank/DDBJ whole genome shotgun (WGS) entry which is preliminary data.</text>
</comment>
<feature type="domain" description="Protein kinase" evidence="3">
    <location>
        <begin position="301"/>
        <end position="571"/>
    </location>
</feature>
<dbReference type="InterPro" id="IPR008271">
    <property type="entry name" value="Ser/Thr_kinase_AS"/>
</dbReference>
<dbReference type="Gene3D" id="3.30.200.20">
    <property type="entry name" value="Phosphorylase Kinase, domain 1"/>
    <property type="match status" value="1"/>
</dbReference>
<gene>
    <name evidence="4" type="ORF">RchiOBHm_Chr4g0443971</name>
</gene>
<dbReference type="Proteomes" id="UP000238479">
    <property type="component" value="Chromosome 4"/>
</dbReference>
<accession>A0A2P6R3Z5</accession>
<feature type="chain" id="PRO_5015108671" description="Protein kinase domain-containing protein" evidence="2">
    <location>
        <begin position="26"/>
        <end position="577"/>
    </location>
</feature>
<dbReference type="Gene3D" id="1.10.510.10">
    <property type="entry name" value="Transferase(Phosphotransferase) domain 1"/>
    <property type="match status" value="1"/>
</dbReference>
<keyword evidence="4" id="KW-0808">Transferase</keyword>
<dbReference type="EMBL" id="PDCK01000042">
    <property type="protein sequence ID" value="PRQ41167.1"/>
    <property type="molecule type" value="Genomic_DNA"/>
</dbReference>
<feature type="transmembrane region" description="Helical" evidence="1">
    <location>
        <begin position="235"/>
        <end position="257"/>
    </location>
</feature>
<dbReference type="PANTHER" id="PTHR48055:SF9">
    <property type="entry name" value="PROTEIN KINASE DOMAIN-CONTAINING PROTEIN"/>
    <property type="match status" value="1"/>
</dbReference>
<sequence>MKYRQVPPLLIPVLVFLTAMNFVVSQAPGAVCVLDIQQSSSWSSSSCEAGTWGGFVSNCNCGAAFDDYLSALGRRANHTGRQLFLNSTGQENCLDLMKSIKSDVFSCGIDKLTSGGGGCSDYTKLDVVHNLGSTLQDLGEDCKLLGAAGISDQACSSCLGKWEEIIASSDSRESSKVEANICGFAVLVSLTSNRIHDKNWVQAVYQCLGNHILSDSGDQRQKKPKSSFLKLKTGLWILSGGLAGITVILAISMWTLCKKKKPVEIFSTAKDKKEDDPNDSLTQESSLKISTKHIYAATNNLNALNFIGQGEAGKVYRGVLLNGLEVAVKHIINDGYVSIETFVREVTSLSHVRHPNLVALLGHCVDTEECFLVYELCNNGNLSEWLFGKDRSLPWIQRLEIAIDSARGLWFLHTFPQGCIVHRDVKPTNILITANFQAKLSDFGLSKVMDVGQSYVSSEVRGTFGYVDPEYRKNHHVNASGDVYSFGIVLLQLISGRRVINLNSNTPMSLNKIARGLTKGGDVMEFADPKLNGEYSVAAFEIMVKLALSCTGLKQQRPRMEEVVSRLEKALHISTQK</sequence>
<dbReference type="Pfam" id="PF19160">
    <property type="entry name" value="SPARK"/>
    <property type="match status" value="1"/>
</dbReference>
<feature type="signal peptide" evidence="2">
    <location>
        <begin position="1"/>
        <end position="25"/>
    </location>
</feature>
<name>A0A2P6R3Z5_ROSCH</name>
<dbReference type="Gramene" id="PRQ41167">
    <property type="protein sequence ID" value="PRQ41167"/>
    <property type="gene ID" value="RchiOBHm_Chr4g0443971"/>
</dbReference>
<dbReference type="PROSITE" id="PS00108">
    <property type="entry name" value="PROTEIN_KINASE_ST"/>
    <property type="match status" value="1"/>
</dbReference>
<evidence type="ECO:0000313" key="4">
    <source>
        <dbReference type="EMBL" id="PRQ41167.1"/>
    </source>
</evidence>
<evidence type="ECO:0000313" key="5">
    <source>
        <dbReference type="Proteomes" id="UP000238479"/>
    </source>
</evidence>
<dbReference type="InterPro" id="IPR011009">
    <property type="entry name" value="Kinase-like_dom_sf"/>
</dbReference>
<dbReference type="PROSITE" id="PS50011">
    <property type="entry name" value="PROTEIN_KINASE_DOM"/>
    <property type="match status" value="1"/>
</dbReference>
<dbReference type="GO" id="GO:0005524">
    <property type="term" value="F:ATP binding"/>
    <property type="evidence" value="ECO:0007669"/>
    <property type="project" value="InterPro"/>
</dbReference>
<dbReference type="AlphaFoldDB" id="A0A2P6R3Z5"/>
<organism evidence="4 5">
    <name type="scientific">Rosa chinensis</name>
    <name type="common">China rose</name>
    <dbReference type="NCBI Taxonomy" id="74649"/>
    <lineage>
        <taxon>Eukaryota</taxon>
        <taxon>Viridiplantae</taxon>
        <taxon>Streptophyta</taxon>
        <taxon>Embryophyta</taxon>
        <taxon>Tracheophyta</taxon>
        <taxon>Spermatophyta</taxon>
        <taxon>Magnoliopsida</taxon>
        <taxon>eudicotyledons</taxon>
        <taxon>Gunneridae</taxon>
        <taxon>Pentapetalae</taxon>
        <taxon>rosids</taxon>
        <taxon>fabids</taxon>
        <taxon>Rosales</taxon>
        <taxon>Rosaceae</taxon>
        <taxon>Rosoideae</taxon>
        <taxon>Rosoideae incertae sedis</taxon>
        <taxon>Rosa</taxon>
    </lineage>
</organism>
<keyword evidence="1" id="KW-1133">Transmembrane helix</keyword>
<dbReference type="InterPro" id="IPR051564">
    <property type="entry name" value="LRR_receptor-like_kinase"/>
</dbReference>
<dbReference type="SMART" id="SM00220">
    <property type="entry name" value="S_TKc"/>
    <property type="match status" value="1"/>
</dbReference>
<dbReference type="InterPro" id="IPR043891">
    <property type="entry name" value="SPARK"/>
</dbReference>
<dbReference type="SUPFAM" id="SSF56112">
    <property type="entry name" value="Protein kinase-like (PK-like)"/>
    <property type="match status" value="1"/>
</dbReference>
<evidence type="ECO:0000259" key="3">
    <source>
        <dbReference type="PROSITE" id="PS50011"/>
    </source>
</evidence>
<evidence type="ECO:0000256" key="2">
    <source>
        <dbReference type="SAM" id="SignalP"/>
    </source>
</evidence>
<keyword evidence="2" id="KW-0732">Signal</keyword>
<dbReference type="Pfam" id="PF00069">
    <property type="entry name" value="Pkinase"/>
    <property type="match status" value="1"/>
</dbReference>
<proteinExistence type="predicted"/>
<dbReference type="OMA" id="GQRVINM"/>
<dbReference type="FunFam" id="1.10.510.10:FF:000530">
    <property type="entry name" value="probable receptor-like protein kinase At5g59700"/>
    <property type="match status" value="1"/>
</dbReference>
<keyword evidence="1" id="KW-0812">Transmembrane</keyword>
<reference evidence="4 5" key="1">
    <citation type="journal article" date="2018" name="Nat. Genet.">
        <title>The Rosa genome provides new insights in the design of modern roses.</title>
        <authorList>
            <person name="Bendahmane M."/>
        </authorList>
    </citation>
    <scope>NUCLEOTIDE SEQUENCE [LARGE SCALE GENOMIC DNA]</scope>
    <source>
        <strain evidence="5">cv. Old Blush</strain>
    </source>
</reference>
<dbReference type="GO" id="GO:0004672">
    <property type="term" value="F:protein kinase activity"/>
    <property type="evidence" value="ECO:0007669"/>
    <property type="project" value="InterPro"/>
</dbReference>
<keyword evidence="5" id="KW-1185">Reference proteome</keyword>
<dbReference type="InterPro" id="IPR000719">
    <property type="entry name" value="Prot_kinase_dom"/>
</dbReference>
<dbReference type="OrthoDB" id="4062651at2759"/>
<protein>
    <recommendedName>
        <fullName evidence="3">Protein kinase domain-containing protein</fullName>
    </recommendedName>
</protein>
<keyword evidence="1" id="KW-0472">Membrane</keyword>
<dbReference type="GO" id="GO:0016020">
    <property type="term" value="C:membrane"/>
    <property type="evidence" value="ECO:0007669"/>
    <property type="project" value="TreeGrafter"/>
</dbReference>
<evidence type="ECO:0000256" key="1">
    <source>
        <dbReference type="SAM" id="Phobius"/>
    </source>
</evidence>
<dbReference type="PANTHER" id="PTHR48055">
    <property type="entry name" value="LEUCINE-RICH REPEAT RECEPTOR PROTEIN KINASE EMS1"/>
    <property type="match status" value="1"/>
</dbReference>